<accession>A0ABT5WZ16</accession>
<dbReference type="InterPro" id="IPR003439">
    <property type="entry name" value="ABC_transporter-like_ATP-bd"/>
</dbReference>
<dbReference type="PROSITE" id="PS00211">
    <property type="entry name" value="ABC_TRANSPORTER_1"/>
    <property type="match status" value="1"/>
</dbReference>
<dbReference type="PANTHER" id="PTHR42711">
    <property type="entry name" value="ABC TRANSPORTER ATP-BINDING PROTEIN"/>
    <property type="match status" value="1"/>
</dbReference>
<dbReference type="EMBL" id="JAPDSH010000001">
    <property type="protein sequence ID" value="MDF0478996.1"/>
    <property type="molecule type" value="Genomic_DNA"/>
</dbReference>
<dbReference type="InterPro" id="IPR027417">
    <property type="entry name" value="P-loop_NTPase"/>
</dbReference>
<keyword evidence="2" id="KW-0547">Nucleotide-binding</keyword>
<evidence type="ECO:0000256" key="2">
    <source>
        <dbReference type="ARBA" id="ARBA00022741"/>
    </source>
</evidence>
<comment type="caution">
    <text evidence="5">The sequence shown here is derived from an EMBL/GenBank/DDBJ whole genome shotgun (WGS) entry which is preliminary data.</text>
</comment>
<dbReference type="SMART" id="SM00382">
    <property type="entry name" value="AAA"/>
    <property type="match status" value="1"/>
</dbReference>
<keyword evidence="3 5" id="KW-0067">ATP-binding</keyword>
<organism evidence="5 6">
    <name type="scientific">Vagococcus proximus</name>
    <dbReference type="NCBI Taxonomy" id="2991417"/>
    <lineage>
        <taxon>Bacteria</taxon>
        <taxon>Bacillati</taxon>
        <taxon>Bacillota</taxon>
        <taxon>Bacilli</taxon>
        <taxon>Lactobacillales</taxon>
        <taxon>Enterococcaceae</taxon>
        <taxon>Vagococcus</taxon>
    </lineage>
</organism>
<reference evidence="5" key="1">
    <citation type="submission" date="2022-10" db="EMBL/GenBank/DDBJ databases">
        <title>Vagococcus sp. isolated from poultry meat.</title>
        <authorList>
            <person name="Johansson P."/>
            <person name="Bjorkroth J."/>
        </authorList>
    </citation>
    <scope>NUCLEOTIDE SEQUENCE</scope>
    <source>
        <strain evidence="5">PNs007</strain>
    </source>
</reference>
<gene>
    <name evidence="5" type="ORF">OL233_01750</name>
</gene>
<proteinExistence type="predicted"/>
<evidence type="ECO:0000259" key="4">
    <source>
        <dbReference type="PROSITE" id="PS50893"/>
    </source>
</evidence>
<feature type="domain" description="ABC transporter" evidence="4">
    <location>
        <begin position="6"/>
        <end position="229"/>
    </location>
</feature>
<dbReference type="PROSITE" id="PS50893">
    <property type="entry name" value="ABC_TRANSPORTER_2"/>
    <property type="match status" value="1"/>
</dbReference>
<sequence>MIQPILNVKTISKSYKNKVILNDISFELYKGEIVALLGENGAGKSTLISIITHLIPQDSGHVLLFGKQKFRKNDRETIGVMLQHSFSLSKVTVKESIMLARSYYSNPLPYTELLSLAGLKEKEDTFLTKLSGGQQRRLSFSIALAGDSELIFLDEPTAGMDSHARYQFWQTVSHYQKKGKTFFITSHYLDELEMIATRFLILKNNSLTFNGTIEQLREKTGQTEINFTSSIEASLFNDFTAVHSHSNLGTRHTFLTNDINTFINELIPYLNDLENLSIKPHSLETLFNQLSKGEN</sequence>
<dbReference type="RefSeq" id="WP_275470643.1">
    <property type="nucleotide sequence ID" value="NZ_JAPDSH010000001.1"/>
</dbReference>
<keyword evidence="6" id="KW-1185">Reference proteome</keyword>
<dbReference type="Gene3D" id="3.40.50.300">
    <property type="entry name" value="P-loop containing nucleotide triphosphate hydrolases"/>
    <property type="match status" value="1"/>
</dbReference>
<dbReference type="InterPro" id="IPR050763">
    <property type="entry name" value="ABC_transporter_ATP-binding"/>
</dbReference>
<protein>
    <submittedName>
        <fullName evidence="5">ABC transporter ATP-binding protein</fullName>
    </submittedName>
</protein>
<dbReference type="Pfam" id="PF00005">
    <property type="entry name" value="ABC_tran"/>
    <property type="match status" value="1"/>
</dbReference>
<dbReference type="CDD" id="cd03230">
    <property type="entry name" value="ABC_DR_subfamily_A"/>
    <property type="match status" value="1"/>
</dbReference>
<name>A0ABT5WZ16_9ENTE</name>
<dbReference type="GO" id="GO:0005524">
    <property type="term" value="F:ATP binding"/>
    <property type="evidence" value="ECO:0007669"/>
    <property type="project" value="UniProtKB-KW"/>
</dbReference>
<keyword evidence="1" id="KW-0813">Transport</keyword>
<dbReference type="Proteomes" id="UP001147148">
    <property type="component" value="Unassembled WGS sequence"/>
</dbReference>
<dbReference type="InterPro" id="IPR017871">
    <property type="entry name" value="ABC_transporter-like_CS"/>
</dbReference>
<evidence type="ECO:0000313" key="6">
    <source>
        <dbReference type="Proteomes" id="UP001147148"/>
    </source>
</evidence>
<evidence type="ECO:0000256" key="1">
    <source>
        <dbReference type="ARBA" id="ARBA00022448"/>
    </source>
</evidence>
<dbReference type="PANTHER" id="PTHR42711:SF17">
    <property type="entry name" value="ABC TRANSPORTER ATP-BINDING PROTEIN"/>
    <property type="match status" value="1"/>
</dbReference>
<evidence type="ECO:0000313" key="5">
    <source>
        <dbReference type="EMBL" id="MDF0478996.1"/>
    </source>
</evidence>
<dbReference type="SUPFAM" id="SSF52540">
    <property type="entry name" value="P-loop containing nucleoside triphosphate hydrolases"/>
    <property type="match status" value="1"/>
</dbReference>
<evidence type="ECO:0000256" key="3">
    <source>
        <dbReference type="ARBA" id="ARBA00022840"/>
    </source>
</evidence>
<dbReference type="InterPro" id="IPR003593">
    <property type="entry name" value="AAA+_ATPase"/>
</dbReference>